<dbReference type="PRINTS" id="PR00412">
    <property type="entry name" value="EPOXHYDRLASE"/>
</dbReference>
<keyword evidence="3" id="KW-1185">Reference proteome</keyword>
<reference evidence="2 3" key="1">
    <citation type="submission" date="2014-07" db="EMBL/GenBank/DDBJ databases">
        <title>Genome of Flavobacterium reichenbachii LMG 25512.</title>
        <authorList>
            <person name="Stropko S.J."/>
            <person name="Pipes S.E."/>
            <person name="Newman J.D."/>
        </authorList>
    </citation>
    <scope>NUCLEOTIDE SEQUENCE [LARGE SCALE GENOMIC DNA]</scope>
    <source>
        <strain evidence="2 3">LMG 25512</strain>
    </source>
</reference>
<dbReference type="STRING" id="362418.IW19_14595"/>
<dbReference type="AlphaFoldDB" id="A0A085ZQE6"/>
<dbReference type="GO" id="GO:0046464">
    <property type="term" value="P:acylglycerol catabolic process"/>
    <property type="evidence" value="ECO:0007669"/>
    <property type="project" value="TreeGrafter"/>
</dbReference>
<dbReference type="InterPro" id="IPR029058">
    <property type="entry name" value="AB_hydrolase_fold"/>
</dbReference>
<dbReference type="PANTHER" id="PTHR43798">
    <property type="entry name" value="MONOACYLGLYCEROL LIPASE"/>
    <property type="match status" value="1"/>
</dbReference>
<gene>
    <name evidence="2" type="ORF">IW19_14595</name>
</gene>
<evidence type="ECO:0000313" key="3">
    <source>
        <dbReference type="Proteomes" id="UP000028715"/>
    </source>
</evidence>
<protein>
    <submittedName>
        <fullName evidence="2">Alpha/beta hydrolase</fullName>
    </submittedName>
</protein>
<dbReference type="InterPro" id="IPR050266">
    <property type="entry name" value="AB_hydrolase_sf"/>
</dbReference>
<dbReference type="eggNOG" id="COG2021">
    <property type="taxonomic scope" value="Bacteria"/>
</dbReference>
<feature type="domain" description="AB hydrolase-1" evidence="1">
    <location>
        <begin position="30"/>
        <end position="264"/>
    </location>
</feature>
<dbReference type="Proteomes" id="UP000028715">
    <property type="component" value="Unassembled WGS sequence"/>
</dbReference>
<dbReference type="RefSeq" id="WP_035685323.1">
    <property type="nucleotide sequence ID" value="NZ_JPRL01000001.1"/>
</dbReference>
<dbReference type="PANTHER" id="PTHR43798:SF5">
    <property type="entry name" value="MONOACYLGLYCEROL LIPASE ABHD6"/>
    <property type="match status" value="1"/>
</dbReference>
<proteinExistence type="predicted"/>
<evidence type="ECO:0000259" key="1">
    <source>
        <dbReference type="Pfam" id="PF00561"/>
    </source>
</evidence>
<dbReference type="Pfam" id="PF00561">
    <property type="entry name" value="Abhydrolase_1"/>
    <property type="match status" value="1"/>
</dbReference>
<comment type="caution">
    <text evidence="2">The sequence shown here is derived from an EMBL/GenBank/DDBJ whole genome shotgun (WGS) entry which is preliminary data.</text>
</comment>
<dbReference type="EMBL" id="JPRL01000001">
    <property type="protein sequence ID" value="KFF06660.1"/>
    <property type="molecule type" value="Genomic_DNA"/>
</dbReference>
<dbReference type="Gene3D" id="3.40.50.1820">
    <property type="entry name" value="alpha/beta hydrolase"/>
    <property type="match status" value="1"/>
</dbReference>
<dbReference type="GO" id="GO:0047372">
    <property type="term" value="F:monoacylglycerol lipase activity"/>
    <property type="evidence" value="ECO:0007669"/>
    <property type="project" value="TreeGrafter"/>
</dbReference>
<organism evidence="2 3">
    <name type="scientific">Flavobacterium reichenbachii</name>
    <dbReference type="NCBI Taxonomy" id="362418"/>
    <lineage>
        <taxon>Bacteria</taxon>
        <taxon>Pseudomonadati</taxon>
        <taxon>Bacteroidota</taxon>
        <taxon>Flavobacteriia</taxon>
        <taxon>Flavobacteriales</taxon>
        <taxon>Flavobacteriaceae</taxon>
        <taxon>Flavobacterium</taxon>
    </lineage>
</organism>
<dbReference type="SUPFAM" id="SSF53474">
    <property type="entry name" value="alpha/beta-Hydrolases"/>
    <property type="match status" value="1"/>
</dbReference>
<keyword evidence="2" id="KW-0378">Hydrolase</keyword>
<dbReference type="InterPro" id="IPR000639">
    <property type="entry name" value="Epox_hydrolase-like"/>
</dbReference>
<name>A0A085ZQE6_9FLAO</name>
<sequence>MKKIHETKTSFADLGDRKIAYRSYGKGTSVIFVNRFRGTLDTWDPLFLKLMSKRFNVITFDYSGIGSSTGEMSSEIALVAKDVKDLADALKIDTAIILGWSYGGLVAQAATLLYPNLVTHCILVGTNPPGENKVPLEQVFLDAALKPINDFEDEVVLFFEPKSAVSRVAAKESHDRIHKHIDVSKIPSTMDVFQIYFNGGNGFKEDILNFREQLKKTKIPILLICGDHDVSFAVENWYAVFNQMTNAQLIVYSGTGHAPQHQHPEQVSRSIINFVKYTH</sequence>
<dbReference type="GO" id="GO:0016020">
    <property type="term" value="C:membrane"/>
    <property type="evidence" value="ECO:0007669"/>
    <property type="project" value="TreeGrafter"/>
</dbReference>
<dbReference type="OrthoDB" id="9773293at2"/>
<dbReference type="InterPro" id="IPR000073">
    <property type="entry name" value="AB_hydrolase_1"/>
</dbReference>
<evidence type="ECO:0000313" key="2">
    <source>
        <dbReference type="EMBL" id="KFF06660.1"/>
    </source>
</evidence>
<accession>A0A085ZQE6</accession>